<evidence type="ECO:0000256" key="4">
    <source>
        <dbReference type="ARBA" id="ARBA00022617"/>
    </source>
</evidence>
<dbReference type="InterPro" id="IPR010255">
    <property type="entry name" value="Haem_peroxidase_sf"/>
</dbReference>
<dbReference type="PRINTS" id="PR00458">
    <property type="entry name" value="PEROXIDASE"/>
</dbReference>
<dbReference type="EMBL" id="MU005573">
    <property type="protein sequence ID" value="KAF2688725.1"/>
    <property type="molecule type" value="Genomic_DNA"/>
</dbReference>
<gene>
    <name evidence="15" type="ORF">K458DRAFT_484681</name>
</gene>
<keyword evidence="7 10" id="KW-0408">Iron</keyword>
<dbReference type="InterPro" id="IPR000823">
    <property type="entry name" value="Peroxidase_pln"/>
</dbReference>
<name>A0A6G1JEX6_9PLEO</name>
<evidence type="ECO:0000256" key="7">
    <source>
        <dbReference type="ARBA" id="ARBA00023004"/>
    </source>
</evidence>
<evidence type="ECO:0000256" key="6">
    <source>
        <dbReference type="ARBA" id="ARBA00023002"/>
    </source>
</evidence>
<feature type="site" description="Transition state stabilizer" evidence="11">
    <location>
        <position position="84"/>
    </location>
</feature>
<dbReference type="SUPFAM" id="SSF48113">
    <property type="entry name" value="Heme-dependent peroxidases"/>
    <property type="match status" value="1"/>
</dbReference>
<feature type="disulfide bond" evidence="12">
    <location>
        <begin position="75"/>
        <end position="146"/>
    </location>
</feature>
<feature type="binding site" evidence="10">
    <location>
        <position position="202"/>
    </location>
    <ligand>
        <name>Ca(2+)</name>
        <dbReference type="ChEBI" id="CHEBI:29108"/>
        <label>2</label>
    </ligand>
</feature>
<dbReference type="OrthoDB" id="2113341at2759"/>
<evidence type="ECO:0000256" key="1">
    <source>
        <dbReference type="ARBA" id="ARBA00000189"/>
    </source>
</evidence>
<evidence type="ECO:0000256" key="8">
    <source>
        <dbReference type="ARBA" id="ARBA00023180"/>
    </source>
</evidence>
<dbReference type="PROSITE" id="PS50873">
    <property type="entry name" value="PEROXIDASE_4"/>
    <property type="match status" value="1"/>
</dbReference>
<feature type="binding site" evidence="10">
    <location>
        <position position="89"/>
    </location>
    <ligand>
        <name>Ca(2+)</name>
        <dbReference type="ChEBI" id="CHEBI:29108"/>
        <label>1</label>
    </ligand>
</feature>
<keyword evidence="4 10" id="KW-0349">Heme</keyword>
<keyword evidence="16" id="KW-1185">Reference proteome</keyword>
<dbReference type="InterPro" id="IPR019794">
    <property type="entry name" value="Peroxidases_AS"/>
</dbReference>
<evidence type="ECO:0000313" key="16">
    <source>
        <dbReference type="Proteomes" id="UP000799291"/>
    </source>
</evidence>
<feature type="active site" description="Proton acceptor" evidence="9">
    <location>
        <position position="88"/>
    </location>
</feature>
<dbReference type="Proteomes" id="UP000799291">
    <property type="component" value="Unassembled WGS sequence"/>
</dbReference>
<reference evidence="15" key="1">
    <citation type="journal article" date="2020" name="Stud. Mycol.">
        <title>101 Dothideomycetes genomes: a test case for predicting lifestyles and emergence of pathogens.</title>
        <authorList>
            <person name="Haridas S."/>
            <person name="Albert R."/>
            <person name="Binder M."/>
            <person name="Bloem J."/>
            <person name="Labutti K."/>
            <person name="Salamov A."/>
            <person name="Andreopoulos B."/>
            <person name="Baker S."/>
            <person name="Barry K."/>
            <person name="Bills G."/>
            <person name="Bluhm B."/>
            <person name="Cannon C."/>
            <person name="Castanera R."/>
            <person name="Culley D."/>
            <person name="Daum C."/>
            <person name="Ezra D."/>
            <person name="Gonzalez J."/>
            <person name="Henrissat B."/>
            <person name="Kuo A."/>
            <person name="Liang C."/>
            <person name="Lipzen A."/>
            <person name="Lutzoni F."/>
            <person name="Magnuson J."/>
            <person name="Mondo S."/>
            <person name="Nolan M."/>
            <person name="Ohm R."/>
            <person name="Pangilinan J."/>
            <person name="Park H.-J."/>
            <person name="Ramirez L."/>
            <person name="Alfaro M."/>
            <person name="Sun H."/>
            <person name="Tritt A."/>
            <person name="Yoshinaga Y."/>
            <person name="Zwiers L.-H."/>
            <person name="Turgeon B."/>
            <person name="Goodwin S."/>
            <person name="Spatafora J."/>
            <person name="Crous P."/>
            <person name="Grigoriev I."/>
        </authorList>
    </citation>
    <scope>NUCLEOTIDE SEQUENCE</scope>
    <source>
        <strain evidence="15">CBS 122367</strain>
    </source>
</reference>
<dbReference type="GO" id="GO:0020037">
    <property type="term" value="F:heme binding"/>
    <property type="evidence" value="ECO:0007669"/>
    <property type="project" value="UniProtKB-UniRule"/>
</dbReference>
<evidence type="ECO:0000256" key="10">
    <source>
        <dbReference type="PIRSR" id="PIRSR601621-2"/>
    </source>
</evidence>
<dbReference type="Gene3D" id="1.10.520.10">
    <property type="match status" value="1"/>
</dbReference>
<keyword evidence="3 13" id="KW-0575">Peroxidase</keyword>
<comment type="similarity">
    <text evidence="2 13">Belongs to the peroxidase family. Ligninase subfamily.</text>
</comment>
<evidence type="ECO:0000256" key="3">
    <source>
        <dbReference type="ARBA" id="ARBA00022559"/>
    </source>
</evidence>
<sequence>MYISTPLISILAIASTTQALQVSDVQASAAEAKRTVGSIVSGVVDKLTNRQNTCPLVWKEISTTLTAQFLADGQCTDAARAAIRAAFHDCFNGACDGSLILANECSNSENVGLERLCSNLGSLATEKQVGVADLIQFAAAHAIKTCPGGPTVPAKVGRKDSNTANALGILPSGNAKAADLIKLFASKGFSAIDLTALIGAHSTAKQRVTDPSRAGASMDSTPGQWDTKFYSETLKGTAPFTLQSDKNLANSLVTTLPFKTFAASQAAWSAAFVPAMTKMSMLGVSGKLVDCTSALPGGSSKRDVKRSSMFERLGW</sequence>
<comment type="cofactor">
    <cofactor evidence="10">
        <name>heme b</name>
        <dbReference type="ChEBI" id="CHEBI:60344"/>
    </cofactor>
    <text evidence="10">Binds 1 heme b (iron(II)-protoporphyrin IX) group per subunit.</text>
</comment>
<dbReference type="GO" id="GO:0046872">
    <property type="term" value="F:metal ion binding"/>
    <property type="evidence" value="ECO:0007669"/>
    <property type="project" value="UniProtKB-UniRule"/>
</dbReference>
<accession>A0A6G1JEX6</accession>
<dbReference type="AlphaFoldDB" id="A0A6G1JEX6"/>
<protein>
    <recommendedName>
        <fullName evidence="13">Peroxidase</fullName>
        <ecNumber evidence="13">1.11.1.-</ecNumber>
    </recommendedName>
</protein>
<dbReference type="InterPro" id="IPR002016">
    <property type="entry name" value="Haem_peroxidase"/>
</dbReference>
<evidence type="ECO:0000256" key="13">
    <source>
        <dbReference type="RuleBase" id="RU363051"/>
    </source>
</evidence>
<dbReference type="Gene3D" id="1.10.420.10">
    <property type="entry name" value="Peroxidase, domain 2"/>
    <property type="match status" value="1"/>
</dbReference>
<keyword evidence="12" id="KW-1015">Disulfide bond</keyword>
<feature type="binding site" evidence="10">
    <location>
        <position position="226"/>
    </location>
    <ligand>
        <name>Ca(2+)</name>
        <dbReference type="ChEBI" id="CHEBI:29108"/>
        <label>2</label>
    </ligand>
</feature>
<dbReference type="PROSITE" id="PS00436">
    <property type="entry name" value="PEROXIDASE_2"/>
    <property type="match status" value="1"/>
</dbReference>
<organism evidence="15 16">
    <name type="scientific">Lentithecium fluviatile CBS 122367</name>
    <dbReference type="NCBI Taxonomy" id="1168545"/>
    <lineage>
        <taxon>Eukaryota</taxon>
        <taxon>Fungi</taxon>
        <taxon>Dikarya</taxon>
        <taxon>Ascomycota</taxon>
        <taxon>Pezizomycotina</taxon>
        <taxon>Dothideomycetes</taxon>
        <taxon>Pleosporomycetidae</taxon>
        <taxon>Pleosporales</taxon>
        <taxon>Massarineae</taxon>
        <taxon>Lentitheciaceae</taxon>
        <taxon>Lentithecium</taxon>
    </lineage>
</organism>
<evidence type="ECO:0000256" key="12">
    <source>
        <dbReference type="PIRSR" id="PIRSR601621-4"/>
    </source>
</evidence>
<feature type="binding site" evidence="10">
    <location>
        <position position="219"/>
    </location>
    <ligand>
        <name>Ca(2+)</name>
        <dbReference type="ChEBI" id="CHEBI:29108"/>
        <label>2</label>
    </ligand>
</feature>
<keyword evidence="8" id="KW-0325">Glycoprotein</keyword>
<feature type="binding site" description="axial binding residue" evidence="10">
    <location>
        <position position="201"/>
    </location>
    <ligand>
        <name>heme b</name>
        <dbReference type="ChEBI" id="CHEBI:60344"/>
    </ligand>
    <ligandPart>
        <name>Fe</name>
        <dbReference type="ChEBI" id="CHEBI:18248"/>
    </ligandPart>
</feature>
<dbReference type="EC" id="1.11.1.-" evidence="13"/>
<keyword evidence="5 10" id="KW-0479">Metal-binding</keyword>
<feature type="binding site" evidence="10">
    <location>
        <position position="98"/>
    </location>
    <ligand>
        <name>Ca(2+)</name>
        <dbReference type="ChEBI" id="CHEBI:29108"/>
        <label>1</label>
    </ligand>
</feature>
<keyword evidence="10 13" id="KW-0106">Calcium</keyword>
<dbReference type="PANTHER" id="PTHR31517">
    <property type="match status" value="1"/>
</dbReference>
<feature type="chain" id="PRO_5026375894" description="Peroxidase" evidence="13">
    <location>
        <begin position="20"/>
        <end position="315"/>
    </location>
</feature>
<keyword evidence="13" id="KW-0732">Signal</keyword>
<evidence type="ECO:0000256" key="5">
    <source>
        <dbReference type="ARBA" id="ARBA00022723"/>
    </source>
</evidence>
<dbReference type="GO" id="GO:0140825">
    <property type="term" value="F:lactoperoxidase activity"/>
    <property type="evidence" value="ECO:0007669"/>
    <property type="project" value="UniProtKB-EC"/>
</dbReference>
<evidence type="ECO:0000259" key="14">
    <source>
        <dbReference type="PROSITE" id="PS50873"/>
    </source>
</evidence>
<evidence type="ECO:0000256" key="11">
    <source>
        <dbReference type="PIRSR" id="PIRSR601621-3"/>
    </source>
</evidence>
<proteinExistence type="inferred from homology"/>
<feature type="signal peptide" evidence="13">
    <location>
        <begin position="1"/>
        <end position="19"/>
    </location>
</feature>
<dbReference type="Pfam" id="PF00141">
    <property type="entry name" value="peroxidase"/>
    <property type="match status" value="1"/>
</dbReference>
<evidence type="ECO:0000256" key="2">
    <source>
        <dbReference type="ARBA" id="ARBA00006089"/>
    </source>
</evidence>
<comment type="catalytic activity">
    <reaction evidence="1">
        <text>2 a phenolic donor + H2O2 = 2 a phenolic radical donor + 2 H2O</text>
        <dbReference type="Rhea" id="RHEA:56136"/>
        <dbReference type="ChEBI" id="CHEBI:15377"/>
        <dbReference type="ChEBI" id="CHEBI:16240"/>
        <dbReference type="ChEBI" id="CHEBI:139520"/>
        <dbReference type="ChEBI" id="CHEBI:139521"/>
        <dbReference type="EC" id="1.11.1.7"/>
    </reaction>
</comment>
<feature type="binding site" evidence="10">
    <location>
        <position position="96"/>
    </location>
    <ligand>
        <name>Ca(2+)</name>
        <dbReference type="ChEBI" id="CHEBI:29108"/>
        <label>1</label>
    </ligand>
</feature>
<dbReference type="PRINTS" id="PR00462">
    <property type="entry name" value="LIGNINASE"/>
</dbReference>
<dbReference type="GO" id="GO:0006979">
    <property type="term" value="P:response to oxidative stress"/>
    <property type="evidence" value="ECO:0007669"/>
    <property type="project" value="InterPro"/>
</dbReference>
<dbReference type="InterPro" id="IPR001621">
    <property type="entry name" value="Ligninase"/>
</dbReference>
<keyword evidence="6 13" id="KW-0560">Oxidoreductase</keyword>
<evidence type="ECO:0000256" key="9">
    <source>
        <dbReference type="PIRSR" id="PIRSR601621-1"/>
    </source>
</evidence>
<comment type="cofactor">
    <cofactor evidence="10 13">
        <name>Ca(2+)</name>
        <dbReference type="ChEBI" id="CHEBI:29108"/>
    </cofactor>
    <text evidence="10 13">Binds 2 calcium ions per subunit.</text>
</comment>
<dbReference type="PANTHER" id="PTHR31517:SF48">
    <property type="entry name" value="PEROXIDASE 16-RELATED"/>
    <property type="match status" value="1"/>
</dbReference>
<evidence type="ECO:0000313" key="15">
    <source>
        <dbReference type="EMBL" id="KAF2688725.1"/>
    </source>
</evidence>
<feature type="binding site" evidence="10">
    <location>
        <position position="221"/>
    </location>
    <ligand>
        <name>Ca(2+)</name>
        <dbReference type="ChEBI" id="CHEBI:29108"/>
        <label>2</label>
    </ligand>
</feature>
<feature type="domain" description="Plant heme peroxidase family profile" evidence="14">
    <location>
        <begin position="79"/>
        <end position="308"/>
    </location>
</feature>